<feature type="transmembrane region" description="Helical" evidence="2">
    <location>
        <begin position="234"/>
        <end position="254"/>
    </location>
</feature>
<protein>
    <submittedName>
        <fullName evidence="3">Uncharacterized protein</fullName>
    </submittedName>
</protein>
<feature type="compositionally biased region" description="Low complexity" evidence="1">
    <location>
        <begin position="42"/>
        <end position="61"/>
    </location>
</feature>
<feature type="transmembrane region" description="Helical" evidence="2">
    <location>
        <begin position="114"/>
        <end position="136"/>
    </location>
</feature>
<keyword evidence="2" id="KW-0812">Transmembrane</keyword>
<feature type="region of interest" description="Disordered" evidence="1">
    <location>
        <begin position="42"/>
        <end position="68"/>
    </location>
</feature>
<dbReference type="EMBL" id="JARKIB010000321">
    <property type="protein sequence ID" value="KAJ7714633.1"/>
    <property type="molecule type" value="Genomic_DNA"/>
</dbReference>
<evidence type="ECO:0000313" key="4">
    <source>
        <dbReference type="Proteomes" id="UP001215598"/>
    </source>
</evidence>
<proteinExistence type="predicted"/>
<feature type="transmembrane region" description="Helical" evidence="2">
    <location>
        <begin position="327"/>
        <end position="347"/>
    </location>
</feature>
<keyword evidence="4" id="KW-1185">Reference proteome</keyword>
<sequence length="366" mass="40892">MDATPPDYGISRVSGYYGPGAVLGWWFLTIATTLNLIYGDTSPSPSNSPDTSSNYSNSPDTFSNHSNSPKPPTSWNLFNLDPNILAITGYPFIASLDLLANMHPYSTNPNNPALFRAPFLLIIESKLILFVLLIVLGVSQEEHRMVDMVFVFTFLAYFATVHYALILACIEKLHLFAVNSLFPWVVYSWKDGASQVSVCQTNIDTYLKHRMHPNWEEGVSNKDNEADDYETSEVLLRTCSVFIIVGLVALYRANRRDLVKEGWWDIRHLGLQVILVICCYAVFMVFSRQFYDLVTLAIGFLLGPIFSPRQWGGFIPESGASLYDLDQAAAFAVGGVVPLVLSVKPLLKRVLARYRNRGARAAETVV</sequence>
<evidence type="ECO:0000256" key="2">
    <source>
        <dbReference type="SAM" id="Phobius"/>
    </source>
</evidence>
<reference evidence="3" key="1">
    <citation type="submission" date="2023-03" db="EMBL/GenBank/DDBJ databases">
        <title>Massive genome expansion in bonnet fungi (Mycena s.s.) driven by repeated elements and novel gene families across ecological guilds.</title>
        <authorList>
            <consortium name="Lawrence Berkeley National Laboratory"/>
            <person name="Harder C.B."/>
            <person name="Miyauchi S."/>
            <person name="Viragh M."/>
            <person name="Kuo A."/>
            <person name="Thoen E."/>
            <person name="Andreopoulos B."/>
            <person name="Lu D."/>
            <person name="Skrede I."/>
            <person name="Drula E."/>
            <person name="Henrissat B."/>
            <person name="Morin E."/>
            <person name="Kohler A."/>
            <person name="Barry K."/>
            <person name="LaButti K."/>
            <person name="Morin E."/>
            <person name="Salamov A."/>
            <person name="Lipzen A."/>
            <person name="Mereny Z."/>
            <person name="Hegedus B."/>
            <person name="Baldrian P."/>
            <person name="Stursova M."/>
            <person name="Weitz H."/>
            <person name="Taylor A."/>
            <person name="Grigoriev I.V."/>
            <person name="Nagy L.G."/>
            <person name="Martin F."/>
            <person name="Kauserud H."/>
        </authorList>
    </citation>
    <scope>NUCLEOTIDE SEQUENCE</scope>
    <source>
        <strain evidence="3">CBHHK182m</strain>
    </source>
</reference>
<dbReference type="Proteomes" id="UP001215598">
    <property type="component" value="Unassembled WGS sequence"/>
</dbReference>
<keyword evidence="2" id="KW-1133">Transmembrane helix</keyword>
<organism evidence="3 4">
    <name type="scientific">Mycena metata</name>
    <dbReference type="NCBI Taxonomy" id="1033252"/>
    <lineage>
        <taxon>Eukaryota</taxon>
        <taxon>Fungi</taxon>
        <taxon>Dikarya</taxon>
        <taxon>Basidiomycota</taxon>
        <taxon>Agaricomycotina</taxon>
        <taxon>Agaricomycetes</taxon>
        <taxon>Agaricomycetidae</taxon>
        <taxon>Agaricales</taxon>
        <taxon>Marasmiineae</taxon>
        <taxon>Mycenaceae</taxon>
        <taxon>Mycena</taxon>
    </lineage>
</organism>
<accession>A0AAD7H7X8</accession>
<evidence type="ECO:0000256" key="1">
    <source>
        <dbReference type="SAM" id="MobiDB-lite"/>
    </source>
</evidence>
<keyword evidence="2" id="KW-0472">Membrane</keyword>
<feature type="transmembrane region" description="Helical" evidence="2">
    <location>
        <begin position="148"/>
        <end position="170"/>
    </location>
</feature>
<comment type="caution">
    <text evidence="3">The sequence shown here is derived from an EMBL/GenBank/DDBJ whole genome shotgun (WGS) entry which is preliminary data.</text>
</comment>
<feature type="transmembrane region" description="Helical" evidence="2">
    <location>
        <begin position="266"/>
        <end position="283"/>
    </location>
</feature>
<evidence type="ECO:0000313" key="3">
    <source>
        <dbReference type="EMBL" id="KAJ7714633.1"/>
    </source>
</evidence>
<dbReference type="AlphaFoldDB" id="A0AAD7H7X8"/>
<feature type="transmembrane region" description="Helical" evidence="2">
    <location>
        <begin position="16"/>
        <end position="38"/>
    </location>
</feature>
<gene>
    <name evidence="3" type="ORF">B0H16DRAFT_1617990</name>
</gene>
<name>A0AAD7H7X8_9AGAR</name>